<gene>
    <name evidence="1" type="ORF">Sjap_023829</name>
</gene>
<reference evidence="1 2" key="1">
    <citation type="submission" date="2024-01" db="EMBL/GenBank/DDBJ databases">
        <title>Genome assemblies of Stephania.</title>
        <authorList>
            <person name="Yang L."/>
        </authorList>
    </citation>
    <scope>NUCLEOTIDE SEQUENCE [LARGE SCALE GENOMIC DNA]</scope>
    <source>
        <strain evidence="1">QJT</strain>
        <tissue evidence="1">Leaf</tissue>
    </source>
</reference>
<evidence type="ECO:0000313" key="2">
    <source>
        <dbReference type="Proteomes" id="UP001417504"/>
    </source>
</evidence>
<keyword evidence="2" id="KW-1185">Reference proteome</keyword>
<dbReference type="AlphaFoldDB" id="A0AAP0EFH9"/>
<dbReference type="EMBL" id="JBBNAE010000010">
    <property type="protein sequence ID" value="KAK9090652.1"/>
    <property type="molecule type" value="Genomic_DNA"/>
</dbReference>
<evidence type="ECO:0000313" key="1">
    <source>
        <dbReference type="EMBL" id="KAK9090652.1"/>
    </source>
</evidence>
<comment type="caution">
    <text evidence="1">The sequence shown here is derived from an EMBL/GenBank/DDBJ whole genome shotgun (WGS) entry which is preliminary data.</text>
</comment>
<proteinExistence type="predicted"/>
<accession>A0AAP0EFH9</accession>
<protein>
    <submittedName>
        <fullName evidence="1">Uncharacterized protein</fullName>
    </submittedName>
</protein>
<organism evidence="1 2">
    <name type="scientific">Stephania japonica</name>
    <dbReference type="NCBI Taxonomy" id="461633"/>
    <lineage>
        <taxon>Eukaryota</taxon>
        <taxon>Viridiplantae</taxon>
        <taxon>Streptophyta</taxon>
        <taxon>Embryophyta</taxon>
        <taxon>Tracheophyta</taxon>
        <taxon>Spermatophyta</taxon>
        <taxon>Magnoliopsida</taxon>
        <taxon>Ranunculales</taxon>
        <taxon>Menispermaceae</taxon>
        <taxon>Menispermoideae</taxon>
        <taxon>Cissampelideae</taxon>
        <taxon>Stephania</taxon>
    </lineage>
</organism>
<dbReference type="Proteomes" id="UP001417504">
    <property type="component" value="Unassembled WGS sequence"/>
</dbReference>
<sequence>MELDSLSICFPSPQSMELLGLQLPYHSICIKWMVVDPMWKVQLGITRGNP</sequence>
<name>A0AAP0EFH9_9MAGN</name>